<reference evidence="2 3" key="1">
    <citation type="submission" date="2021-03" db="EMBL/GenBank/DDBJ databases">
        <title>Sequencing the genomes of 1000 actinobacteria strains.</title>
        <authorList>
            <person name="Klenk H.-P."/>
        </authorList>
    </citation>
    <scope>NUCLEOTIDE SEQUENCE [LARGE SCALE GENOMIC DNA]</scope>
    <source>
        <strain evidence="2 3">DSM 46670</strain>
    </source>
</reference>
<dbReference type="PROSITE" id="PS50943">
    <property type="entry name" value="HTH_CROC1"/>
    <property type="match status" value="1"/>
</dbReference>
<name>A0ABS4T772_9PSEU</name>
<accession>A0ABS4T772</accession>
<dbReference type="EMBL" id="JAGINW010000001">
    <property type="protein sequence ID" value="MBP2320257.1"/>
    <property type="molecule type" value="Genomic_DNA"/>
</dbReference>
<evidence type="ECO:0000313" key="2">
    <source>
        <dbReference type="EMBL" id="MBP2320257.1"/>
    </source>
</evidence>
<dbReference type="InterPro" id="IPR001387">
    <property type="entry name" value="Cro/C1-type_HTH"/>
</dbReference>
<sequence length="146" mass="15896">MPDTGPAAGGALAAKVNHLFQTIHPREGGEYSFEEVAETIRARGGPTISATYIWQLRKGLRDNPTKRHLEALAGFFGVPPAYFFDDEATARIDAELKLLAALRDNSVRQIALRANGLSPRSLDAIADMVDRVRELEGLPQPGVTED</sequence>
<comment type="caution">
    <text evidence="2">The sequence shown here is derived from an EMBL/GenBank/DDBJ whole genome shotgun (WGS) entry which is preliminary data.</text>
</comment>
<organism evidence="2 3">
    <name type="scientific">Kibdelosporangium banguiense</name>
    <dbReference type="NCBI Taxonomy" id="1365924"/>
    <lineage>
        <taxon>Bacteria</taxon>
        <taxon>Bacillati</taxon>
        <taxon>Actinomycetota</taxon>
        <taxon>Actinomycetes</taxon>
        <taxon>Pseudonocardiales</taxon>
        <taxon>Pseudonocardiaceae</taxon>
        <taxon>Kibdelosporangium</taxon>
    </lineage>
</organism>
<protein>
    <submittedName>
        <fullName evidence="2">Transcriptional regulator with XRE-family HTH domain</fullName>
    </submittedName>
</protein>
<feature type="domain" description="HTH cro/C1-type" evidence="1">
    <location>
        <begin position="48"/>
        <end position="83"/>
    </location>
</feature>
<dbReference type="RefSeq" id="WP_209634195.1">
    <property type="nucleotide sequence ID" value="NZ_JAGINW010000001.1"/>
</dbReference>
<gene>
    <name evidence="2" type="ORF">JOF56_000642</name>
</gene>
<dbReference type="Gene3D" id="1.10.260.40">
    <property type="entry name" value="lambda repressor-like DNA-binding domains"/>
    <property type="match status" value="1"/>
</dbReference>
<evidence type="ECO:0000313" key="3">
    <source>
        <dbReference type="Proteomes" id="UP001519332"/>
    </source>
</evidence>
<evidence type="ECO:0000259" key="1">
    <source>
        <dbReference type="PROSITE" id="PS50943"/>
    </source>
</evidence>
<proteinExistence type="predicted"/>
<dbReference type="InterPro" id="IPR010982">
    <property type="entry name" value="Lambda_DNA-bd_dom_sf"/>
</dbReference>
<dbReference type="Proteomes" id="UP001519332">
    <property type="component" value="Unassembled WGS sequence"/>
</dbReference>
<dbReference type="SUPFAM" id="SSF47413">
    <property type="entry name" value="lambda repressor-like DNA-binding domains"/>
    <property type="match status" value="1"/>
</dbReference>
<keyword evidence="3" id="KW-1185">Reference proteome</keyword>